<dbReference type="EMBL" id="KZ824938">
    <property type="protein sequence ID" value="RAH73620.1"/>
    <property type="molecule type" value="Genomic_DNA"/>
</dbReference>
<evidence type="ECO:0000313" key="1">
    <source>
        <dbReference type="EMBL" id="RAH73620.1"/>
    </source>
</evidence>
<keyword evidence="2" id="KW-1185">Reference proteome</keyword>
<sequence>MIIYIILPGLAILCVEVPILLLCIIRAGGIMVFISSIIFFSPKDGMFASKEGYNFGIPSAPIKDKTLDNIIFDKRREEKDRPRDGIEDAYNACRSGTLE</sequence>
<organism evidence="1 2">
    <name type="scientific">Aspergillus aculeatinus CBS 121060</name>
    <dbReference type="NCBI Taxonomy" id="1448322"/>
    <lineage>
        <taxon>Eukaryota</taxon>
        <taxon>Fungi</taxon>
        <taxon>Dikarya</taxon>
        <taxon>Ascomycota</taxon>
        <taxon>Pezizomycotina</taxon>
        <taxon>Eurotiomycetes</taxon>
        <taxon>Eurotiomycetidae</taxon>
        <taxon>Eurotiales</taxon>
        <taxon>Aspergillaceae</taxon>
        <taxon>Aspergillus</taxon>
        <taxon>Aspergillus subgen. Circumdati</taxon>
    </lineage>
</organism>
<reference evidence="1" key="1">
    <citation type="submission" date="2018-02" db="EMBL/GenBank/DDBJ databases">
        <title>The genomes of Aspergillus section Nigri reveals drivers in fungal speciation.</title>
        <authorList>
            <consortium name="DOE Joint Genome Institute"/>
            <person name="Vesth T.C."/>
            <person name="Nybo J."/>
            <person name="Theobald S."/>
            <person name="Brandl J."/>
            <person name="Frisvad J.C."/>
            <person name="Nielsen K.F."/>
            <person name="Lyhne E.K."/>
            <person name="Kogle M.E."/>
            <person name="Kuo A."/>
            <person name="Riley R."/>
            <person name="Clum A."/>
            <person name="Nolan M."/>
            <person name="Lipzen A."/>
            <person name="Salamov A."/>
            <person name="Henrissat B."/>
            <person name="Wiebenga A."/>
            <person name="De vries R.P."/>
            <person name="Grigoriev I.V."/>
            <person name="Mortensen U.H."/>
            <person name="Andersen M.R."/>
            <person name="Baker S.E."/>
        </authorList>
    </citation>
    <scope>NUCLEOTIDE SEQUENCE</scope>
    <source>
        <strain evidence="1">CBS 121060</strain>
    </source>
</reference>
<dbReference type="Proteomes" id="UP000249661">
    <property type="component" value="Unassembled WGS sequence"/>
</dbReference>
<name>A0ACD1HJ78_9EURO</name>
<protein>
    <submittedName>
        <fullName evidence="1">Uncharacterized protein</fullName>
    </submittedName>
</protein>
<gene>
    <name evidence="1" type="ORF">BO66DRAFT_201251</name>
</gene>
<accession>A0ACD1HJ78</accession>
<evidence type="ECO:0000313" key="2">
    <source>
        <dbReference type="Proteomes" id="UP000249661"/>
    </source>
</evidence>
<proteinExistence type="predicted"/>